<dbReference type="SUPFAM" id="SSF53756">
    <property type="entry name" value="UDP-Glycosyltransferase/glycogen phosphorylase"/>
    <property type="match status" value="1"/>
</dbReference>
<dbReference type="GO" id="GO:0016758">
    <property type="term" value="F:hexosyltransferase activity"/>
    <property type="evidence" value="ECO:0007669"/>
    <property type="project" value="UniProtKB-ARBA"/>
</dbReference>
<dbReference type="Proteomes" id="UP000295431">
    <property type="component" value="Unassembled WGS sequence"/>
</dbReference>
<dbReference type="GO" id="GO:0017000">
    <property type="term" value="P:antibiotic biosynthetic process"/>
    <property type="evidence" value="ECO:0007669"/>
    <property type="project" value="UniProtKB-ARBA"/>
</dbReference>
<dbReference type="RefSeq" id="WP_131940120.1">
    <property type="nucleotide sequence ID" value="NZ_BAAAMX010000063.1"/>
</dbReference>
<dbReference type="GO" id="GO:0008194">
    <property type="term" value="F:UDP-glycosyltransferase activity"/>
    <property type="evidence" value="ECO:0007669"/>
    <property type="project" value="InterPro"/>
</dbReference>
<organism evidence="2 3">
    <name type="scientific">Actinomadura bangladeshensis</name>
    <dbReference type="NCBI Taxonomy" id="453573"/>
    <lineage>
        <taxon>Bacteria</taxon>
        <taxon>Bacillati</taxon>
        <taxon>Actinomycetota</taxon>
        <taxon>Actinomycetes</taxon>
        <taxon>Streptosporangiales</taxon>
        <taxon>Thermomonosporaceae</taxon>
        <taxon>Actinomadura</taxon>
    </lineage>
</organism>
<evidence type="ECO:0000313" key="3">
    <source>
        <dbReference type="Proteomes" id="UP000295431"/>
    </source>
</evidence>
<accession>A0A4R4NY24</accession>
<dbReference type="PANTHER" id="PTHR48050">
    <property type="entry name" value="STEROL 3-BETA-GLUCOSYLTRANSFERASE"/>
    <property type="match status" value="1"/>
</dbReference>
<evidence type="ECO:0000259" key="1">
    <source>
        <dbReference type="Pfam" id="PF06722"/>
    </source>
</evidence>
<dbReference type="PANTHER" id="PTHR48050:SF13">
    <property type="entry name" value="STEROL 3-BETA-GLUCOSYLTRANSFERASE UGT80A2"/>
    <property type="match status" value="1"/>
</dbReference>
<proteinExistence type="predicted"/>
<dbReference type="InterPro" id="IPR050426">
    <property type="entry name" value="Glycosyltransferase_28"/>
</dbReference>
<gene>
    <name evidence="2" type="ORF">E1284_17270</name>
</gene>
<name>A0A4R4NY24_9ACTN</name>
<dbReference type="InterPro" id="IPR010610">
    <property type="entry name" value="EryCIII-like_C"/>
</dbReference>
<feature type="domain" description="Erythromycin biosynthesis protein CIII-like C-terminal" evidence="1">
    <location>
        <begin position="259"/>
        <end position="377"/>
    </location>
</feature>
<dbReference type="Gene3D" id="3.40.50.2000">
    <property type="entry name" value="Glycogen Phosphorylase B"/>
    <property type="match status" value="2"/>
</dbReference>
<dbReference type="AlphaFoldDB" id="A0A4R4NY24"/>
<dbReference type="Pfam" id="PF06722">
    <property type="entry name" value="EryCIII-like_C"/>
    <property type="match status" value="1"/>
</dbReference>
<dbReference type="OrthoDB" id="764352at2"/>
<comment type="caution">
    <text evidence="2">The sequence shown here is derived from an EMBL/GenBank/DDBJ whole genome shotgun (WGS) entry which is preliminary data.</text>
</comment>
<dbReference type="EMBL" id="SMJW01000078">
    <property type="protein sequence ID" value="TDC14778.1"/>
    <property type="molecule type" value="Genomic_DNA"/>
</dbReference>
<sequence length="392" mass="40654">MAGWLLLTWDGAGNQGPMIALAQQLAARGHRVVFAGYGGQRARFEGAGLEFRTLPRADAGYPAAPPPEGWLPALVGAVWACPAHVADVDELIADGSFDGVVADCLMFGALARLETTAIPAAVLVHSAPGALCPPGEAMDGMLLPAVNALREGIGRPALERLWDAWTPFPTLCATIPELDPLADRAPFEYVGPMFEEQPPSGWRPPWRADHPRPLVVAGFSTGLAWDQISRIQRTLDAFADGAGPRLLITTGMMDAAGLRVPENATVLPWLPHAEILPHAAAVVTHAGHGTAAAALAHGVPLVALPNPAADQPILARRAAGLGAGIALDGENAGPEEIAAAVRTVIGEPSYRAAALSLAGRMAAAPGPVAAAGRLERLLRKSWAGGRPATRLS</sequence>
<dbReference type="CDD" id="cd03784">
    <property type="entry name" value="GT1_Gtf-like"/>
    <property type="match status" value="1"/>
</dbReference>
<dbReference type="InterPro" id="IPR002213">
    <property type="entry name" value="UDP_glucos_trans"/>
</dbReference>
<reference evidence="2 3" key="1">
    <citation type="submission" date="2019-03" db="EMBL/GenBank/DDBJ databases">
        <title>Draft genome sequences of novel Actinobacteria.</title>
        <authorList>
            <person name="Sahin N."/>
            <person name="Ay H."/>
            <person name="Saygin H."/>
        </authorList>
    </citation>
    <scope>NUCLEOTIDE SEQUENCE [LARGE SCALE GENOMIC DNA]</scope>
    <source>
        <strain evidence="2 3">DSM 45347</strain>
    </source>
</reference>
<evidence type="ECO:0000313" key="2">
    <source>
        <dbReference type="EMBL" id="TDC14778.1"/>
    </source>
</evidence>
<keyword evidence="3" id="KW-1185">Reference proteome</keyword>
<protein>
    <recommendedName>
        <fullName evidence="1">Erythromycin biosynthesis protein CIII-like C-terminal domain-containing protein</fullName>
    </recommendedName>
</protein>